<dbReference type="AlphaFoldDB" id="A0A6J6IGE4"/>
<organism evidence="2">
    <name type="scientific">freshwater metagenome</name>
    <dbReference type="NCBI Taxonomy" id="449393"/>
    <lineage>
        <taxon>unclassified sequences</taxon>
        <taxon>metagenomes</taxon>
        <taxon>ecological metagenomes</taxon>
    </lineage>
</organism>
<keyword evidence="1" id="KW-0812">Transmembrane</keyword>
<accession>A0A6J6IGE4</accession>
<proteinExistence type="predicted"/>
<keyword evidence="1" id="KW-1133">Transmembrane helix</keyword>
<reference evidence="2" key="1">
    <citation type="submission" date="2020-05" db="EMBL/GenBank/DDBJ databases">
        <authorList>
            <person name="Chiriac C."/>
            <person name="Salcher M."/>
            <person name="Ghai R."/>
            <person name="Kavagutti S V."/>
        </authorList>
    </citation>
    <scope>NUCLEOTIDE SEQUENCE</scope>
</reference>
<gene>
    <name evidence="2" type="ORF">UFOPK1981_00177</name>
</gene>
<evidence type="ECO:0000256" key="1">
    <source>
        <dbReference type="SAM" id="Phobius"/>
    </source>
</evidence>
<dbReference type="CDD" id="cd11614">
    <property type="entry name" value="SAF_CpaB_FlgA_like"/>
    <property type="match status" value="1"/>
</dbReference>
<keyword evidence="1" id="KW-0472">Membrane</keyword>
<protein>
    <submittedName>
        <fullName evidence="2">Unannotated protein</fullName>
    </submittedName>
</protein>
<name>A0A6J6IGE4_9ZZZZ</name>
<evidence type="ECO:0000313" key="2">
    <source>
        <dbReference type="EMBL" id="CAB4622598.1"/>
    </source>
</evidence>
<feature type="transmembrane region" description="Helical" evidence="1">
    <location>
        <begin position="38"/>
        <end position="59"/>
    </location>
</feature>
<sequence>MSSISFKSMDVHRWIQSDLFSVEYLSMATQRKSSNTRLILAIALIIASLISAFIFSSLANQKTSMIVSTTFLLPGHQITENDLTTVQVLLGDVSENYVSQASQAIGTFTKVRIEARELIPKSAITLQSGALALSSVPISIRAADAPDGISPGSTVDVYWVQADTNSQIQLIPELVIAGAHVVAITRSGSNFGSEIGLTVAVRSDEVLLLLGATSQGRVVLVSSHG</sequence>
<dbReference type="EMBL" id="CAEZVI010000008">
    <property type="protein sequence ID" value="CAB4622598.1"/>
    <property type="molecule type" value="Genomic_DNA"/>
</dbReference>